<evidence type="ECO:0000256" key="1">
    <source>
        <dbReference type="ARBA" id="ARBA00022679"/>
    </source>
</evidence>
<keyword evidence="4" id="KW-0067">ATP-binding</keyword>
<keyword evidence="1" id="KW-0808">Transferase</keyword>
<dbReference type="SUPFAM" id="SSF56112">
    <property type="entry name" value="Protein kinase-like (PK-like)"/>
    <property type="match status" value="1"/>
</dbReference>
<dbReference type="Proteomes" id="UP000022910">
    <property type="component" value="Unassembled WGS sequence"/>
</dbReference>
<evidence type="ECO:0000256" key="4">
    <source>
        <dbReference type="ARBA" id="ARBA00022840"/>
    </source>
</evidence>
<evidence type="ECO:0000313" key="7">
    <source>
        <dbReference type="Proteomes" id="UP000022910"/>
    </source>
</evidence>
<feature type="domain" description="Protein kinase" evidence="5">
    <location>
        <begin position="780"/>
        <end position="1053"/>
    </location>
</feature>
<dbReference type="GO" id="GO:0005524">
    <property type="term" value="F:ATP binding"/>
    <property type="evidence" value="ECO:0007669"/>
    <property type="project" value="UniProtKB-KW"/>
</dbReference>
<dbReference type="InterPro" id="IPR051681">
    <property type="entry name" value="Ser/Thr_Kinases-Pseudokinases"/>
</dbReference>
<dbReference type="Pfam" id="PF00069">
    <property type="entry name" value="Pkinase"/>
    <property type="match status" value="1"/>
</dbReference>
<dbReference type="Gene3D" id="1.10.510.10">
    <property type="entry name" value="Transferase(Phosphotransferase) domain 1"/>
    <property type="match status" value="1"/>
</dbReference>
<dbReference type="GO" id="GO:0004674">
    <property type="term" value="F:protein serine/threonine kinase activity"/>
    <property type="evidence" value="ECO:0007669"/>
    <property type="project" value="TreeGrafter"/>
</dbReference>
<evidence type="ECO:0000313" key="6">
    <source>
        <dbReference type="EMBL" id="EXX67157.1"/>
    </source>
</evidence>
<reference evidence="6 7" key="1">
    <citation type="submission" date="2014-02" db="EMBL/GenBank/DDBJ databases">
        <title>Single nucleus genome sequencing reveals high similarity among nuclei of an endomycorrhizal fungus.</title>
        <authorList>
            <person name="Lin K."/>
            <person name="Geurts R."/>
            <person name="Zhang Z."/>
            <person name="Limpens E."/>
            <person name="Saunders D.G."/>
            <person name="Mu D."/>
            <person name="Pang E."/>
            <person name="Cao H."/>
            <person name="Cha H."/>
            <person name="Lin T."/>
            <person name="Zhou Q."/>
            <person name="Shang Y."/>
            <person name="Li Y."/>
            <person name="Ivanov S."/>
            <person name="Sharma T."/>
            <person name="Velzen R.V."/>
            <person name="Ruijter N.D."/>
            <person name="Aanen D.K."/>
            <person name="Win J."/>
            <person name="Kamoun S."/>
            <person name="Bisseling T."/>
            <person name="Huang S."/>
        </authorList>
    </citation>
    <scope>NUCLEOTIDE SEQUENCE [LARGE SCALE GENOMIC DNA]</scope>
    <source>
        <strain evidence="7">DAOM197198w</strain>
    </source>
</reference>
<dbReference type="AlphaFoldDB" id="A0A015JCF0"/>
<dbReference type="HOGENOM" id="CLU_000288_7_8_1"/>
<dbReference type="EMBL" id="JEMT01017959">
    <property type="protein sequence ID" value="EXX67157.1"/>
    <property type="molecule type" value="Genomic_DNA"/>
</dbReference>
<proteinExistence type="predicted"/>
<keyword evidence="2" id="KW-0547">Nucleotide-binding</keyword>
<gene>
    <name evidence="6" type="ORF">RirG_117010</name>
</gene>
<comment type="caution">
    <text evidence="6">The sequence shown here is derived from an EMBL/GenBank/DDBJ whole genome shotgun (WGS) entry which is preliminary data.</text>
</comment>
<dbReference type="InterPro" id="IPR000719">
    <property type="entry name" value="Prot_kinase_dom"/>
</dbReference>
<dbReference type="PROSITE" id="PS50011">
    <property type="entry name" value="PROTEIN_KINASE_DOM"/>
    <property type="match status" value="1"/>
</dbReference>
<evidence type="ECO:0000259" key="5">
    <source>
        <dbReference type="PROSITE" id="PS50011"/>
    </source>
</evidence>
<keyword evidence="3" id="KW-0418">Kinase</keyword>
<protein>
    <submittedName>
        <fullName evidence="6">Ypk2p</fullName>
    </submittedName>
</protein>
<accession>A0A015JCF0</accession>
<organism evidence="6 7">
    <name type="scientific">Rhizophagus irregularis (strain DAOM 197198w)</name>
    <name type="common">Glomus intraradices</name>
    <dbReference type="NCBI Taxonomy" id="1432141"/>
    <lineage>
        <taxon>Eukaryota</taxon>
        <taxon>Fungi</taxon>
        <taxon>Fungi incertae sedis</taxon>
        <taxon>Mucoromycota</taxon>
        <taxon>Glomeromycotina</taxon>
        <taxon>Glomeromycetes</taxon>
        <taxon>Glomerales</taxon>
        <taxon>Glomeraceae</taxon>
        <taxon>Rhizophagus</taxon>
    </lineage>
</organism>
<sequence length="1222" mass="143726">MNTFVKKLTKTLYVNEKKCKECNNICNVIYFKRDFENWTSGNTDIDKLIRDTQLSTHKNIKDVLEWIPYDRLYNVKCISKDKFCKIYGANWIDGCIDKWDKTNNNWRRKNQNKFVILKSLSDSKNVTLEFNKITASHKFYGITQNPETETYMVILYNICNICETCNDVCNVIHFQLDFKNWTSGNNNIDKLIQNSQLLAHTNHEIRNALEWIPYDRFYNIKYFAKSGFDEVCKANWIDGYIDNWDSYTLEWRRTDQNMFVILKSLNISNNILLEFNEIAIYHEVYGITQDPETENYMVVWNEICKECKDICNAMYFLQNFKSWTSGNNYIDKFIQDSQISDHNDSISHALEWIPYDRFYNIKNIAKGESYKVHRANWIDGCIDNWNIYNQNWRRKDQNTFVILKSLNISNIITLEFNEIIANHKLFGITQDPETKYYMMVLDDVCEKCNHACNVIHFQRNFENWTSGNNDINKLIQDSQMSDHNDSTSHALEWIPYGRFYNIKNIAKGESYKVHRANWIDGCIDNWNIYNRNWRRKDQNTFVILKSLNISNIITLEFDEITANHKFYGITQDPKTKYYMMVLDDVCEKCKRACNVIYFQRNSENWTSGNSDIDKLIQDSQLSDHSYYTCNALEWIPCDRFYGITCIVKDKFCKVFRANWIDGCIDNWDSYNQNWRRDQNKFVILKSLNNLKNVTLEFNEIMAHHKFYGITQDPETKYYMVVLDDACEKCKRACNVVHFQRDIENWTSGNNNIDKLIKDSQLSDHSYHTYHALEWIPYDRFYNIKYIAKGGFGSVYVANWIDGCIDEWDDENQNWKRKNKNMFVALKILNDSKNVTLEFINEIASHLKVNLGNYIIKLYGLSQDPVTNNYIMVLDYAKSGSLRHYLVTNDKLSLTDKINYLYGIASGLADIHKNGLIHRDLHSGNILIFHLARIADMGLCKPTDCNIAGNTKNSVYGILPYIAPEILQEHNYTDIADIYSLGIIMYEFISGLPPYYNLSHDEYLAMKICQGLRPRFNDIKVPQLIVRLIKRCLDASPLKRPTAKEIKEILYKWNIEAKYHNTELYKQIKEANEFNNNLQTNDIPSTGLKLSYKTHSGAVYTSRLLNFYNLPKSKNCDDYYDEQNDDIISMKSSVSLQIDIPRLKINDNNLHEPKNSNIHYDDIISTEFPESLQIDISRPNLPETKNSDDHYKHINNLESSASISLQIDISQLNIDEDGKFLTL</sequence>
<evidence type="ECO:0000256" key="3">
    <source>
        <dbReference type="ARBA" id="ARBA00022777"/>
    </source>
</evidence>
<dbReference type="Gene3D" id="1.10.10.1010">
    <property type="entry name" value="Intein homing endonuclease, domain IV"/>
    <property type="match status" value="6"/>
</dbReference>
<dbReference type="OrthoDB" id="2460404at2759"/>
<dbReference type="PANTHER" id="PTHR44329:SF288">
    <property type="entry name" value="MITOGEN-ACTIVATED PROTEIN KINASE KINASE KINASE 20"/>
    <property type="match status" value="1"/>
</dbReference>
<dbReference type="InterPro" id="IPR011009">
    <property type="entry name" value="Kinase-like_dom_sf"/>
</dbReference>
<keyword evidence="7" id="KW-1185">Reference proteome</keyword>
<evidence type="ECO:0000256" key="2">
    <source>
        <dbReference type="ARBA" id="ARBA00022741"/>
    </source>
</evidence>
<dbReference type="PANTHER" id="PTHR44329">
    <property type="entry name" value="SERINE/THREONINE-PROTEIN KINASE TNNI3K-RELATED"/>
    <property type="match status" value="1"/>
</dbReference>
<name>A0A015JCF0_RHIIW</name>